<organism evidence="5 9">
    <name type="scientific">Rotaria socialis</name>
    <dbReference type="NCBI Taxonomy" id="392032"/>
    <lineage>
        <taxon>Eukaryota</taxon>
        <taxon>Metazoa</taxon>
        <taxon>Spiralia</taxon>
        <taxon>Gnathifera</taxon>
        <taxon>Rotifera</taxon>
        <taxon>Eurotatoria</taxon>
        <taxon>Bdelloidea</taxon>
        <taxon>Philodinida</taxon>
        <taxon>Philodinidae</taxon>
        <taxon>Rotaria</taxon>
    </lineage>
</organism>
<dbReference type="Pfam" id="PF00743">
    <property type="entry name" value="FMO-like"/>
    <property type="match status" value="1"/>
</dbReference>
<reference evidence="5" key="1">
    <citation type="submission" date="2021-02" db="EMBL/GenBank/DDBJ databases">
        <authorList>
            <person name="Nowell W R."/>
        </authorList>
    </citation>
    <scope>NUCLEOTIDE SEQUENCE</scope>
</reference>
<dbReference type="GO" id="GO:0004499">
    <property type="term" value="F:N,N-dimethylaniline monooxygenase activity"/>
    <property type="evidence" value="ECO:0007669"/>
    <property type="project" value="InterPro"/>
</dbReference>
<evidence type="ECO:0000313" key="5">
    <source>
        <dbReference type="EMBL" id="CAF3464362.1"/>
    </source>
</evidence>
<comment type="caution">
    <text evidence="5">The sequence shown here is derived from an EMBL/GenBank/DDBJ whole genome shotgun (WGS) entry which is preliminary data.</text>
</comment>
<dbReference type="Proteomes" id="UP000663851">
    <property type="component" value="Unassembled WGS sequence"/>
</dbReference>
<keyword evidence="2 4" id="KW-0274">FAD</keyword>
<evidence type="ECO:0000313" key="9">
    <source>
        <dbReference type="Proteomes" id="UP000663833"/>
    </source>
</evidence>
<dbReference type="Proteomes" id="UP000663872">
    <property type="component" value="Unassembled WGS sequence"/>
</dbReference>
<dbReference type="Proteomes" id="UP000663848">
    <property type="component" value="Unassembled WGS sequence"/>
</dbReference>
<dbReference type="EMBL" id="CAJOBO010001299">
    <property type="protein sequence ID" value="CAF4362463.1"/>
    <property type="molecule type" value="Genomic_DNA"/>
</dbReference>
<keyword evidence="3 4" id="KW-0560">Oxidoreductase</keyword>
<comment type="similarity">
    <text evidence="4">Belongs to the FMO family.</text>
</comment>
<name>A0A818EUI4_9BILA</name>
<evidence type="ECO:0000313" key="6">
    <source>
        <dbReference type="EMBL" id="CAF3476139.1"/>
    </source>
</evidence>
<dbReference type="EMBL" id="CAJNYT010002545">
    <property type="protein sequence ID" value="CAF3476139.1"/>
    <property type="molecule type" value="Genomic_DNA"/>
</dbReference>
<dbReference type="SUPFAM" id="SSF51905">
    <property type="entry name" value="FAD/NAD(P)-binding domain"/>
    <property type="match status" value="1"/>
</dbReference>
<evidence type="ECO:0000256" key="4">
    <source>
        <dbReference type="RuleBase" id="RU361177"/>
    </source>
</evidence>
<evidence type="ECO:0000256" key="1">
    <source>
        <dbReference type="ARBA" id="ARBA00022630"/>
    </source>
</evidence>
<accession>A0A818EUI4</accession>
<dbReference type="PANTHER" id="PTHR43539">
    <property type="entry name" value="FLAVIN-BINDING MONOOXYGENASE-LIKE PROTEIN (AFU_ORTHOLOGUE AFUA_4G09220)"/>
    <property type="match status" value="1"/>
</dbReference>
<dbReference type="EMBL" id="CAJOBR010005313">
    <property type="protein sequence ID" value="CAF4813772.1"/>
    <property type="molecule type" value="Genomic_DNA"/>
</dbReference>
<evidence type="ECO:0000313" key="7">
    <source>
        <dbReference type="EMBL" id="CAF4362463.1"/>
    </source>
</evidence>
<gene>
    <name evidence="6" type="ORF">GRG538_LOCUS16015</name>
    <name evidence="7" type="ORF">HFQ381_LOCUS17485</name>
    <name evidence="5" type="ORF">LUA448_LOCUS22886</name>
    <name evidence="8" type="ORF">QYT958_LOCUS24633</name>
</gene>
<dbReference type="InterPro" id="IPR036188">
    <property type="entry name" value="FAD/NAD-bd_sf"/>
</dbReference>
<protein>
    <recommendedName>
        <fullName evidence="4">Flavin-containing monooxygenase</fullName>
        <ecNumber evidence="4">1.-.-.-</ecNumber>
    </recommendedName>
</protein>
<dbReference type="AlphaFoldDB" id="A0A818EUI4"/>
<dbReference type="EMBL" id="CAJNYD010002953">
    <property type="protein sequence ID" value="CAF3464362.1"/>
    <property type="molecule type" value="Genomic_DNA"/>
</dbReference>
<sequence>MELKKFVVIIGGGWSGIGVAESLAYNSFDDYVLLEQTDCFGGFWKYNTYDSVRMHDLSRLFKTPHDLSEKYKDHFLLQSEVPIYLQQYAEYHGIPNHTILGFKVTRIFHKTDEEFCWKVTGIHLAANVETTYHRKILIIGDGHSASEISTELADAGFHVTIAYRSGQYFMRQQDWTPYLSNQTIEKSLEFWKYSMADENFNEILDRFNEKFSEKIYHINHEINWAIPSLKPASFIVSHKKTFIDDDHFFDLMQQKLIEIKGSVREIVGEGVIFDQKLDAEEFDGIILCTGLSSVLEQFLDDANQYLSNHRYLHLPPEKSRLPITDGRCKSATKNNLYFPGFDYGINQRVDFALYSWYIGERILGDIMGNNFTPELSPSKFKLEKVEGADILHLC</sequence>
<dbReference type="GO" id="GO:0050660">
    <property type="term" value="F:flavin adenine dinucleotide binding"/>
    <property type="evidence" value="ECO:0007669"/>
    <property type="project" value="InterPro"/>
</dbReference>
<comment type="cofactor">
    <cofactor evidence="4">
        <name>FAD</name>
        <dbReference type="ChEBI" id="CHEBI:57692"/>
    </cofactor>
</comment>
<evidence type="ECO:0000313" key="8">
    <source>
        <dbReference type="EMBL" id="CAF4813772.1"/>
    </source>
</evidence>
<keyword evidence="4" id="KW-0503">Monooxygenase</keyword>
<evidence type="ECO:0000256" key="2">
    <source>
        <dbReference type="ARBA" id="ARBA00022827"/>
    </source>
</evidence>
<proteinExistence type="inferred from homology"/>
<dbReference type="Gene3D" id="3.50.50.60">
    <property type="entry name" value="FAD/NAD(P)-binding domain"/>
    <property type="match status" value="2"/>
</dbReference>
<dbReference type="EC" id="1.-.-.-" evidence="4"/>
<dbReference type="PANTHER" id="PTHR43539:SF78">
    <property type="entry name" value="FLAVIN-CONTAINING MONOOXYGENASE"/>
    <property type="match status" value="1"/>
</dbReference>
<keyword evidence="1 4" id="KW-0285">Flavoprotein</keyword>
<dbReference type="GO" id="GO:0050661">
    <property type="term" value="F:NADP binding"/>
    <property type="evidence" value="ECO:0007669"/>
    <property type="project" value="InterPro"/>
</dbReference>
<dbReference type="InterPro" id="IPR020946">
    <property type="entry name" value="Flavin_mOase-like"/>
</dbReference>
<evidence type="ECO:0000256" key="3">
    <source>
        <dbReference type="ARBA" id="ARBA00023002"/>
    </source>
</evidence>
<dbReference type="Proteomes" id="UP000663833">
    <property type="component" value="Unassembled WGS sequence"/>
</dbReference>
<dbReference type="InterPro" id="IPR050982">
    <property type="entry name" value="Auxin_biosynth/cation_transpt"/>
</dbReference>